<evidence type="ECO:0000313" key="4">
    <source>
        <dbReference type="Proteomes" id="UP000813461"/>
    </source>
</evidence>
<dbReference type="Pfam" id="PF25543">
    <property type="entry name" value="zf-CCCH_tandem"/>
    <property type="match status" value="1"/>
</dbReference>
<feature type="domain" description="DUF7923" evidence="1">
    <location>
        <begin position="78"/>
        <end position="259"/>
    </location>
</feature>
<feature type="domain" description="Tandem CCCH zinc finger" evidence="2">
    <location>
        <begin position="383"/>
        <end position="427"/>
    </location>
</feature>
<keyword evidence="4" id="KW-1185">Reference proteome</keyword>
<protein>
    <recommendedName>
        <fullName evidence="5">C3H1-type domain-containing protein</fullName>
    </recommendedName>
</protein>
<dbReference type="Pfam" id="PF25540">
    <property type="entry name" value="DUF7923"/>
    <property type="match status" value="1"/>
</dbReference>
<dbReference type="PANTHER" id="PTHR37543">
    <property type="entry name" value="CCCH ZINC FINGER DNA BINDING PROTEIN (AFU_ORTHOLOGUE AFUA_5G12760)"/>
    <property type="match status" value="1"/>
</dbReference>
<organism evidence="3 4">
    <name type="scientific">Paraphoma chrysanthemicola</name>
    <dbReference type="NCBI Taxonomy" id="798071"/>
    <lineage>
        <taxon>Eukaryota</taxon>
        <taxon>Fungi</taxon>
        <taxon>Dikarya</taxon>
        <taxon>Ascomycota</taxon>
        <taxon>Pezizomycotina</taxon>
        <taxon>Dothideomycetes</taxon>
        <taxon>Pleosporomycetidae</taxon>
        <taxon>Pleosporales</taxon>
        <taxon>Pleosporineae</taxon>
        <taxon>Phaeosphaeriaceae</taxon>
        <taxon>Paraphoma</taxon>
    </lineage>
</organism>
<dbReference type="InterPro" id="IPR057654">
    <property type="entry name" value="Znf-CCCH_tandem"/>
</dbReference>
<dbReference type="OrthoDB" id="2270193at2759"/>
<reference evidence="3" key="1">
    <citation type="journal article" date="2021" name="Nat. Commun.">
        <title>Genetic determinants of endophytism in the Arabidopsis root mycobiome.</title>
        <authorList>
            <person name="Mesny F."/>
            <person name="Miyauchi S."/>
            <person name="Thiergart T."/>
            <person name="Pickel B."/>
            <person name="Atanasova L."/>
            <person name="Karlsson M."/>
            <person name="Huettel B."/>
            <person name="Barry K.W."/>
            <person name="Haridas S."/>
            <person name="Chen C."/>
            <person name="Bauer D."/>
            <person name="Andreopoulos W."/>
            <person name="Pangilinan J."/>
            <person name="LaButti K."/>
            <person name="Riley R."/>
            <person name="Lipzen A."/>
            <person name="Clum A."/>
            <person name="Drula E."/>
            <person name="Henrissat B."/>
            <person name="Kohler A."/>
            <person name="Grigoriev I.V."/>
            <person name="Martin F.M."/>
            <person name="Hacquard S."/>
        </authorList>
    </citation>
    <scope>NUCLEOTIDE SEQUENCE</scope>
    <source>
        <strain evidence="3">MPI-SDFR-AT-0120</strain>
    </source>
</reference>
<proteinExistence type="predicted"/>
<evidence type="ECO:0000313" key="3">
    <source>
        <dbReference type="EMBL" id="KAH7082404.1"/>
    </source>
</evidence>
<dbReference type="AlphaFoldDB" id="A0A8K0VW55"/>
<evidence type="ECO:0000259" key="1">
    <source>
        <dbReference type="Pfam" id="PF25540"/>
    </source>
</evidence>
<dbReference type="Proteomes" id="UP000813461">
    <property type="component" value="Unassembled WGS sequence"/>
</dbReference>
<dbReference type="InterPro" id="IPR057683">
    <property type="entry name" value="DUF7923"/>
</dbReference>
<sequence>MAASLVEDFARRVSSFRAQDDEKLQWMNAAQAQLTEVVRKYNDSCNDLERERIAGRETQKRATELESRLLGLQKSVEDSSFVLVLIDADADEYIFQDEFYQGHDGGRKAAWNLQTCVKDYFEKSEPDLASMPVVVKAFANGDGLSKFLANSVVTKHSTSLWDFAKGFSQSHALSDFVLVGNGRDRADKKIKGVFEQFVRNPTCRHIIFGACHDNGYVRMLEDFAFDSTVVDRITLLLSFNVGQEFKKLPFRCTRMEKVFRTTLPSHLRITKAVSYAENPRVDDSRLTTRKTWAALAGSDRTSDEGVAPIMVERPPRSNVLVNEQGHRIDEALPQPSPSALDSWNHKVKVANMRYCRMYHLNDSCQGECGYSHGPLSDGEKLVYRVMLRGEVCHTGLKCRDAKCHYRHNCLCKKQRCKFPVEMHGIDRASAKVWIS</sequence>
<comment type="caution">
    <text evidence="3">The sequence shown here is derived from an EMBL/GenBank/DDBJ whole genome shotgun (WGS) entry which is preliminary data.</text>
</comment>
<accession>A0A8K0VW55</accession>
<evidence type="ECO:0008006" key="5">
    <source>
        <dbReference type="Google" id="ProtNLM"/>
    </source>
</evidence>
<name>A0A8K0VW55_9PLEO</name>
<gene>
    <name evidence="3" type="ORF">FB567DRAFT_531213</name>
</gene>
<dbReference type="EMBL" id="JAGMVJ010000014">
    <property type="protein sequence ID" value="KAH7082404.1"/>
    <property type="molecule type" value="Genomic_DNA"/>
</dbReference>
<evidence type="ECO:0000259" key="2">
    <source>
        <dbReference type="Pfam" id="PF25543"/>
    </source>
</evidence>
<dbReference type="PANTHER" id="PTHR37543:SF1">
    <property type="entry name" value="CCCH ZINC FINGER DNA BINDING PROTEIN (AFU_ORTHOLOGUE AFUA_5G12760)"/>
    <property type="match status" value="1"/>
</dbReference>